<dbReference type="EMBL" id="QVTD01000006">
    <property type="protein sequence ID" value="RFU63399.1"/>
    <property type="molecule type" value="Genomic_DNA"/>
</dbReference>
<evidence type="ECO:0000256" key="4">
    <source>
        <dbReference type="ARBA" id="ARBA00022989"/>
    </source>
</evidence>
<comment type="caution">
    <text evidence="7">The sequence shown here is derived from an EMBL/GenBank/DDBJ whole genome shotgun (WGS) entry which is preliminary data.</text>
</comment>
<sequence>MANDQSNSANPNVNLKYRRKKNAEEMKHQVITFTLMIFFTLLAFLAVAYDGFSHWFIVPFILLLAAVQVAFQLYYFMHMKHRGHNTIALFMYSGALVGAITILTFITITWI</sequence>
<organism evidence="7 8">
    <name type="scientific">Peribacillus glennii</name>
    <dbReference type="NCBI Taxonomy" id="2303991"/>
    <lineage>
        <taxon>Bacteria</taxon>
        <taxon>Bacillati</taxon>
        <taxon>Bacillota</taxon>
        <taxon>Bacilli</taxon>
        <taxon>Bacillales</taxon>
        <taxon>Bacillaceae</taxon>
        <taxon>Peribacillus</taxon>
    </lineage>
</organism>
<dbReference type="EC" id="1.9.3.1" evidence="7"/>
<evidence type="ECO:0000256" key="5">
    <source>
        <dbReference type="ARBA" id="ARBA00023136"/>
    </source>
</evidence>
<name>A0A372LC27_9BACI</name>
<dbReference type="Proteomes" id="UP000262939">
    <property type="component" value="Unassembled WGS sequence"/>
</dbReference>
<evidence type="ECO:0000313" key="7">
    <source>
        <dbReference type="EMBL" id="RFU63399.1"/>
    </source>
</evidence>
<dbReference type="InterPro" id="IPR005171">
    <property type="entry name" value="Cyt_c_oxidase_su4_prok"/>
</dbReference>
<gene>
    <name evidence="7" type="primary">ctaF</name>
    <name evidence="7" type="ORF">D0466_11715</name>
</gene>
<dbReference type="Pfam" id="PF03626">
    <property type="entry name" value="COX4_pro"/>
    <property type="match status" value="1"/>
</dbReference>
<accession>A0A372LC27</accession>
<dbReference type="NCBIfam" id="TIGR02908">
    <property type="entry name" value="CoxD_Bacillus"/>
    <property type="match status" value="1"/>
</dbReference>
<keyword evidence="4 6" id="KW-1133">Transmembrane helix</keyword>
<feature type="transmembrane region" description="Helical" evidence="6">
    <location>
        <begin position="89"/>
        <end position="110"/>
    </location>
</feature>
<dbReference type="GO" id="GO:0016491">
    <property type="term" value="F:oxidoreductase activity"/>
    <property type="evidence" value="ECO:0007669"/>
    <property type="project" value="UniProtKB-KW"/>
</dbReference>
<keyword evidence="8" id="KW-1185">Reference proteome</keyword>
<reference evidence="7 8" key="1">
    <citation type="submission" date="2018-08" db="EMBL/GenBank/DDBJ databases">
        <title>Bacillus chawlae sp. nov., Bacillus glennii sp. nov., and Bacillus saganii sp. nov. Isolated from the Vehicle Assembly Building at Kennedy Space Center where the Viking Spacecraft were Assembled.</title>
        <authorList>
            <person name="Seuylemezian A."/>
            <person name="Vaishampayan P."/>
        </authorList>
    </citation>
    <scope>NUCLEOTIDE SEQUENCE [LARGE SCALE GENOMIC DNA]</scope>
    <source>
        <strain evidence="7 8">V44-8</strain>
    </source>
</reference>
<dbReference type="AlphaFoldDB" id="A0A372LC27"/>
<dbReference type="OrthoDB" id="2989516at2"/>
<evidence type="ECO:0000256" key="2">
    <source>
        <dbReference type="ARBA" id="ARBA00022475"/>
    </source>
</evidence>
<dbReference type="RefSeq" id="WP_117322765.1">
    <property type="nucleotide sequence ID" value="NZ_QVTD01000006.1"/>
</dbReference>
<dbReference type="InterPro" id="IPR014257">
    <property type="entry name" value="Cyt_c_oxidase_su4_bacillaceae"/>
</dbReference>
<keyword evidence="2" id="KW-1003">Cell membrane</keyword>
<comment type="subcellular location">
    <subcellularLocation>
        <location evidence="1">Cell membrane</location>
        <topology evidence="1">Multi-pass membrane protein</topology>
    </subcellularLocation>
</comment>
<protein>
    <submittedName>
        <fullName evidence="7">Cytochrome c oxidase subunit IVB</fullName>
        <ecNumber evidence="7">1.9.3.1</ecNumber>
    </submittedName>
</protein>
<keyword evidence="3 6" id="KW-0812">Transmembrane</keyword>
<dbReference type="GO" id="GO:0005886">
    <property type="term" value="C:plasma membrane"/>
    <property type="evidence" value="ECO:0007669"/>
    <property type="project" value="UniProtKB-SubCell"/>
</dbReference>
<feature type="transmembrane region" description="Helical" evidence="6">
    <location>
        <begin position="30"/>
        <end position="49"/>
    </location>
</feature>
<evidence type="ECO:0000256" key="3">
    <source>
        <dbReference type="ARBA" id="ARBA00022692"/>
    </source>
</evidence>
<feature type="transmembrane region" description="Helical" evidence="6">
    <location>
        <begin position="55"/>
        <end position="77"/>
    </location>
</feature>
<keyword evidence="5 6" id="KW-0472">Membrane</keyword>
<evidence type="ECO:0000256" key="1">
    <source>
        <dbReference type="ARBA" id="ARBA00004651"/>
    </source>
</evidence>
<evidence type="ECO:0000313" key="8">
    <source>
        <dbReference type="Proteomes" id="UP000262939"/>
    </source>
</evidence>
<keyword evidence="7" id="KW-0560">Oxidoreductase</keyword>
<evidence type="ECO:0000256" key="6">
    <source>
        <dbReference type="SAM" id="Phobius"/>
    </source>
</evidence>
<proteinExistence type="predicted"/>